<protein>
    <submittedName>
        <fullName evidence="1">Uncharacterized protein</fullName>
    </submittedName>
</protein>
<reference evidence="1 2" key="1">
    <citation type="journal article" date="2016" name="Nat. Commun.">
        <title>Thousands of microbial genomes shed light on interconnected biogeochemical processes in an aquifer system.</title>
        <authorList>
            <person name="Anantharaman K."/>
            <person name="Brown C.T."/>
            <person name="Hug L.A."/>
            <person name="Sharon I."/>
            <person name="Castelle C.J."/>
            <person name="Probst A.J."/>
            <person name="Thomas B.C."/>
            <person name="Singh A."/>
            <person name="Wilkins M.J."/>
            <person name="Karaoz U."/>
            <person name="Brodie E.L."/>
            <person name="Williams K.H."/>
            <person name="Hubbard S.S."/>
            <person name="Banfield J.F."/>
        </authorList>
    </citation>
    <scope>NUCLEOTIDE SEQUENCE [LARGE SCALE GENOMIC DNA]</scope>
</reference>
<gene>
    <name evidence="1" type="ORF">A2619_01155</name>
</gene>
<name>A0A1F4X7W8_UNCKA</name>
<sequence length="95" mass="11302">MKKKTLGKNEDAELSYFLKKHEKTLNLALQLKQIEDKINKEKKRLEAKIKEEILHFYNKTGMEVNEVNIDDSISELEFDKYEYNINVIVKLNNNN</sequence>
<evidence type="ECO:0000313" key="2">
    <source>
        <dbReference type="Proteomes" id="UP000176815"/>
    </source>
</evidence>
<dbReference type="AlphaFoldDB" id="A0A1F4X7W8"/>
<organism evidence="1 2">
    <name type="scientific">candidate division WWE3 bacterium RIFOXYD1_FULL_39_9</name>
    <dbReference type="NCBI Taxonomy" id="1802649"/>
    <lineage>
        <taxon>Bacteria</taxon>
        <taxon>Katanobacteria</taxon>
    </lineage>
</organism>
<dbReference type="EMBL" id="MEWG01000025">
    <property type="protein sequence ID" value="OGC77193.1"/>
    <property type="molecule type" value="Genomic_DNA"/>
</dbReference>
<accession>A0A1F4X7W8</accession>
<comment type="caution">
    <text evidence="1">The sequence shown here is derived from an EMBL/GenBank/DDBJ whole genome shotgun (WGS) entry which is preliminary data.</text>
</comment>
<proteinExistence type="predicted"/>
<evidence type="ECO:0000313" key="1">
    <source>
        <dbReference type="EMBL" id="OGC77193.1"/>
    </source>
</evidence>
<dbReference type="Proteomes" id="UP000176815">
    <property type="component" value="Unassembled WGS sequence"/>
</dbReference>